<dbReference type="Pfam" id="PF01494">
    <property type="entry name" value="FAD_binding_3"/>
    <property type="match status" value="1"/>
</dbReference>
<dbReference type="PANTHER" id="PTHR43876:SF18">
    <property type="entry name" value="PUTATIVE (AFU_ORTHOLOGUE AFUA_3G09540)-RELATED"/>
    <property type="match status" value="1"/>
</dbReference>
<evidence type="ECO:0000256" key="1">
    <source>
        <dbReference type="ARBA" id="ARBA00022630"/>
    </source>
</evidence>
<dbReference type="PANTHER" id="PTHR43876">
    <property type="entry name" value="UBIQUINONE BIOSYNTHESIS MONOOXYGENASE COQ6, MITOCHONDRIAL"/>
    <property type="match status" value="1"/>
</dbReference>
<keyword evidence="3" id="KW-0560">Oxidoreductase</keyword>
<dbReference type="EMBL" id="JAZGSY010000301">
    <property type="protein sequence ID" value="KAL1837366.1"/>
    <property type="molecule type" value="Genomic_DNA"/>
</dbReference>
<sequence>MVTPKKEEGGGGGMVMNTVSWRCWRDLGKVVEVWDAREAGLEDVEGVDLRTRVLPLRGLCEIMVKDLAKFEEEGLTYYDFDKFGWHDANFVMHPEHFYIAAKITPDGLYRITYGEKPGLSDEEYLARLPGIFKQILPGAPSPGEYRVVDFSPYRMHNRCAPRFRVGRVLLAADAAHLCNPWGGLGITGGLVDVGGLCECFAGMWDGRADESILDVYSEKRMEKWRTCVDAVSRANLGRMAMMEKDGDQGTQAESKVSDGAAVRAKLLAGMEMRYDFTQHYRDAK</sequence>
<dbReference type="SUPFAM" id="SSF51905">
    <property type="entry name" value="FAD/NAD(P)-binding domain"/>
    <property type="match status" value="1"/>
</dbReference>
<feature type="domain" description="FAD-binding" evidence="4">
    <location>
        <begin position="144"/>
        <end position="228"/>
    </location>
</feature>
<keyword evidence="6" id="KW-1185">Reference proteome</keyword>
<gene>
    <name evidence="5" type="ORF">VTJ49DRAFT_3948</name>
</gene>
<evidence type="ECO:0000256" key="2">
    <source>
        <dbReference type="ARBA" id="ARBA00022827"/>
    </source>
</evidence>
<dbReference type="Proteomes" id="UP001583172">
    <property type="component" value="Unassembled WGS sequence"/>
</dbReference>
<dbReference type="InterPro" id="IPR051205">
    <property type="entry name" value="UbiH/COQ6_monooxygenase"/>
</dbReference>
<proteinExistence type="predicted"/>
<organism evidence="5 6">
    <name type="scientific">Humicola insolens</name>
    <name type="common">Soft-rot fungus</name>
    <dbReference type="NCBI Taxonomy" id="85995"/>
    <lineage>
        <taxon>Eukaryota</taxon>
        <taxon>Fungi</taxon>
        <taxon>Dikarya</taxon>
        <taxon>Ascomycota</taxon>
        <taxon>Pezizomycotina</taxon>
        <taxon>Sordariomycetes</taxon>
        <taxon>Sordariomycetidae</taxon>
        <taxon>Sordariales</taxon>
        <taxon>Chaetomiaceae</taxon>
        <taxon>Mycothermus</taxon>
    </lineage>
</organism>
<evidence type="ECO:0000313" key="6">
    <source>
        <dbReference type="Proteomes" id="UP001583172"/>
    </source>
</evidence>
<protein>
    <recommendedName>
        <fullName evidence="4">FAD-binding domain-containing protein</fullName>
    </recommendedName>
</protein>
<dbReference type="Gene3D" id="3.50.50.60">
    <property type="entry name" value="FAD/NAD(P)-binding domain"/>
    <property type="match status" value="1"/>
</dbReference>
<accession>A0ABR3V6M7</accession>
<comment type="caution">
    <text evidence="5">The sequence shown here is derived from an EMBL/GenBank/DDBJ whole genome shotgun (WGS) entry which is preliminary data.</text>
</comment>
<dbReference type="InterPro" id="IPR002938">
    <property type="entry name" value="FAD-bd"/>
</dbReference>
<evidence type="ECO:0000259" key="4">
    <source>
        <dbReference type="Pfam" id="PF01494"/>
    </source>
</evidence>
<dbReference type="InterPro" id="IPR036188">
    <property type="entry name" value="FAD/NAD-bd_sf"/>
</dbReference>
<keyword evidence="1" id="KW-0285">Flavoprotein</keyword>
<dbReference type="Gene3D" id="3.30.70.2450">
    <property type="match status" value="1"/>
</dbReference>
<keyword evidence="2" id="KW-0274">FAD</keyword>
<name>A0ABR3V6M7_HUMIN</name>
<evidence type="ECO:0000256" key="3">
    <source>
        <dbReference type="ARBA" id="ARBA00023002"/>
    </source>
</evidence>
<reference evidence="5 6" key="1">
    <citation type="journal article" date="2024" name="Commun. Biol.">
        <title>Comparative genomic analysis of thermophilic fungi reveals convergent evolutionary adaptations and gene losses.</title>
        <authorList>
            <person name="Steindorff A.S."/>
            <person name="Aguilar-Pontes M.V."/>
            <person name="Robinson A.J."/>
            <person name="Andreopoulos B."/>
            <person name="LaButti K."/>
            <person name="Kuo A."/>
            <person name="Mondo S."/>
            <person name="Riley R."/>
            <person name="Otillar R."/>
            <person name="Haridas S."/>
            <person name="Lipzen A."/>
            <person name="Grimwood J."/>
            <person name="Schmutz J."/>
            <person name="Clum A."/>
            <person name="Reid I.D."/>
            <person name="Moisan M.C."/>
            <person name="Butler G."/>
            <person name="Nguyen T.T.M."/>
            <person name="Dewar K."/>
            <person name="Conant G."/>
            <person name="Drula E."/>
            <person name="Henrissat B."/>
            <person name="Hansel C."/>
            <person name="Singer S."/>
            <person name="Hutchinson M.I."/>
            <person name="de Vries R.P."/>
            <person name="Natvig D.O."/>
            <person name="Powell A.J."/>
            <person name="Tsang A."/>
            <person name="Grigoriev I.V."/>
        </authorList>
    </citation>
    <scope>NUCLEOTIDE SEQUENCE [LARGE SCALE GENOMIC DNA]</scope>
    <source>
        <strain evidence="5 6">CBS 620.91</strain>
    </source>
</reference>
<dbReference type="PRINTS" id="PR00420">
    <property type="entry name" value="RNGMNOXGNASE"/>
</dbReference>
<evidence type="ECO:0000313" key="5">
    <source>
        <dbReference type="EMBL" id="KAL1837366.1"/>
    </source>
</evidence>